<gene>
    <name evidence="6" type="ORF">EQZ20_03805</name>
</gene>
<evidence type="ECO:0000313" key="7">
    <source>
        <dbReference type="Proteomes" id="UP000288675"/>
    </source>
</evidence>
<sequence>MSKITVETCYGSLKGTVQNGVRIWKGIPYAKPPVGEWRFKAPQEVDPWEGVRDATEFGPICPQPEGLLFQSLEKVEKSEDCLYLNVFAPNSPGGNRPVMVWIHGGAFYLGAGSEPLYDGSHLASHGDVIVVTINYRLGPFGFLHLSSVNESYSDNLGLLDQIAALKWVKENISFFGGNPENVTVFGESAGAMSIASLMAMPGAKGLFQKAIMQSGASETIPKERANLAADAFLNILNIDPDHSERLHDVTAKELLDATDELRDVMEENIFQLLFMPVVDGKTLPLEPVSAVAQGAADGIKLLIGTNRDEGVLFFTPESEILPGQKKVEILREHVGDELAKSVAEWYPESLEGQINMMTDIFFWRPAVLFAAGQSAHSPVWMYRFDWHSDHPPFHKAAHGLDIPFVFGNIDFLEMITNTKASEETKQLSQHMQAAWLSFAHTGSPCTEAANWPNYNEETRKTLIFNTSISIEEDPDAEKRKKLMA</sequence>
<dbReference type="InterPro" id="IPR050309">
    <property type="entry name" value="Type-B_Carboxylest/Lipase"/>
</dbReference>
<dbReference type="Gene3D" id="3.40.50.1820">
    <property type="entry name" value="alpha/beta hydrolase"/>
    <property type="match status" value="1"/>
</dbReference>
<evidence type="ECO:0000313" key="6">
    <source>
        <dbReference type="EMBL" id="QAT64128.1"/>
    </source>
</evidence>
<dbReference type="PROSITE" id="PS00122">
    <property type="entry name" value="CARBOXYLESTERASE_B_1"/>
    <property type="match status" value="1"/>
</dbReference>
<dbReference type="Proteomes" id="UP000288675">
    <property type="component" value="Chromosome"/>
</dbReference>
<feature type="active site" description="Charge relay system" evidence="3">
    <location>
        <position position="309"/>
    </location>
</feature>
<dbReference type="InterPro" id="IPR000997">
    <property type="entry name" value="Cholinesterase"/>
</dbReference>
<name>A0AAJ3YWL0_9BACI</name>
<proteinExistence type="inferred from homology"/>
<dbReference type="GeneID" id="82851801"/>
<dbReference type="InterPro" id="IPR019826">
    <property type="entry name" value="Carboxylesterase_B_AS"/>
</dbReference>
<dbReference type="PROSITE" id="PS00941">
    <property type="entry name" value="CARBOXYLESTERASE_B_2"/>
    <property type="match status" value="1"/>
</dbReference>
<keyword evidence="2 4" id="KW-0378">Hydrolase</keyword>
<dbReference type="CDD" id="cd00312">
    <property type="entry name" value="Esterase_lipase"/>
    <property type="match status" value="1"/>
</dbReference>
<dbReference type="AlphaFoldDB" id="A0AAJ3YWL0"/>
<organism evidence="6 7">
    <name type="scientific">Bacillus glycinifermentans</name>
    <dbReference type="NCBI Taxonomy" id="1664069"/>
    <lineage>
        <taxon>Bacteria</taxon>
        <taxon>Bacillati</taxon>
        <taxon>Bacillota</taxon>
        <taxon>Bacilli</taxon>
        <taxon>Bacillales</taxon>
        <taxon>Bacillaceae</taxon>
        <taxon>Bacillus</taxon>
    </lineage>
</organism>
<dbReference type="RefSeq" id="WP_046132009.1">
    <property type="nucleotide sequence ID" value="NZ_CP035232.1"/>
</dbReference>
<protein>
    <recommendedName>
        <fullName evidence="4">Carboxylic ester hydrolase</fullName>
        <ecNumber evidence="4">3.1.1.-</ecNumber>
    </recommendedName>
</protein>
<dbReference type="EC" id="3.1.1.-" evidence="4"/>
<reference evidence="6 7" key="1">
    <citation type="submission" date="2019-01" db="EMBL/GenBank/DDBJ databases">
        <title>Genome sequence of Bacillus glycinifermentans SRCM103574.</title>
        <authorList>
            <person name="Kong H.-J."/>
            <person name="Jeong S.-Y."/>
            <person name="Jeong D.-Y."/>
        </authorList>
    </citation>
    <scope>NUCLEOTIDE SEQUENCE [LARGE SCALE GENOMIC DNA]</scope>
    <source>
        <strain evidence="6 7">SRCM103574</strain>
    </source>
</reference>
<feature type="active site" description="Charge relay system" evidence="3">
    <location>
        <position position="398"/>
    </location>
</feature>
<dbReference type="SUPFAM" id="SSF53474">
    <property type="entry name" value="alpha/beta-Hydrolases"/>
    <property type="match status" value="1"/>
</dbReference>
<evidence type="ECO:0000256" key="3">
    <source>
        <dbReference type="PIRSR" id="PIRSR600997-1"/>
    </source>
</evidence>
<accession>A0AAJ3YWL0</accession>
<dbReference type="PRINTS" id="PR00878">
    <property type="entry name" value="CHOLNESTRASE"/>
</dbReference>
<dbReference type="EMBL" id="CP035232">
    <property type="protein sequence ID" value="QAT64128.1"/>
    <property type="molecule type" value="Genomic_DNA"/>
</dbReference>
<feature type="domain" description="Carboxylesterase type B" evidence="5">
    <location>
        <begin position="4"/>
        <end position="472"/>
    </location>
</feature>
<evidence type="ECO:0000256" key="2">
    <source>
        <dbReference type="ARBA" id="ARBA00022801"/>
    </source>
</evidence>
<dbReference type="InterPro" id="IPR002018">
    <property type="entry name" value="CarbesteraseB"/>
</dbReference>
<dbReference type="GO" id="GO:0004104">
    <property type="term" value="F:cholinesterase activity"/>
    <property type="evidence" value="ECO:0007669"/>
    <property type="project" value="InterPro"/>
</dbReference>
<evidence type="ECO:0000256" key="4">
    <source>
        <dbReference type="RuleBase" id="RU361235"/>
    </source>
</evidence>
<dbReference type="KEGG" id="bgy:BGLY_0672"/>
<evidence type="ECO:0000259" key="5">
    <source>
        <dbReference type="Pfam" id="PF00135"/>
    </source>
</evidence>
<comment type="similarity">
    <text evidence="1 4">Belongs to the type-B carboxylesterase/lipase family.</text>
</comment>
<dbReference type="PANTHER" id="PTHR11559">
    <property type="entry name" value="CARBOXYLESTERASE"/>
    <property type="match status" value="1"/>
</dbReference>
<feature type="active site" description="Acyl-ester intermediate" evidence="3">
    <location>
        <position position="188"/>
    </location>
</feature>
<dbReference type="Pfam" id="PF00135">
    <property type="entry name" value="COesterase"/>
    <property type="match status" value="1"/>
</dbReference>
<dbReference type="InterPro" id="IPR029058">
    <property type="entry name" value="AB_hydrolase_fold"/>
</dbReference>
<dbReference type="InterPro" id="IPR019819">
    <property type="entry name" value="Carboxylesterase_B_CS"/>
</dbReference>
<evidence type="ECO:0000256" key="1">
    <source>
        <dbReference type="ARBA" id="ARBA00005964"/>
    </source>
</evidence>